<dbReference type="PROSITE" id="PS51833">
    <property type="entry name" value="HDOD"/>
    <property type="match status" value="1"/>
</dbReference>
<dbReference type="Pfam" id="PF00072">
    <property type="entry name" value="Response_reg"/>
    <property type="match status" value="1"/>
</dbReference>
<evidence type="ECO:0000259" key="3">
    <source>
        <dbReference type="PROSITE" id="PS51833"/>
    </source>
</evidence>
<evidence type="ECO:0000313" key="5">
    <source>
        <dbReference type="Proteomes" id="UP000076335"/>
    </source>
</evidence>
<proteinExistence type="predicted"/>
<dbReference type="PANTHER" id="PTHR33525">
    <property type="match status" value="1"/>
</dbReference>
<dbReference type="PIRSF" id="PIRSF036883">
    <property type="entry name" value="RR_HD-GYP_mod"/>
    <property type="match status" value="1"/>
</dbReference>
<dbReference type="GO" id="GO:0000160">
    <property type="term" value="P:phosphorelay signal transduction system"/>
    <property type="evidence" value="ECO:0007669"/>
    <property type="project" value="InterPro"/>
</dbReference>
<evidence type="ECO:0000259" key="2">
    <source>
        <dbReference type="PROSITE" id="PS50110"/>
    </source>
</evidence>
<dbReference type="SUPFAM" id="SSF109604">
    <property type="entry name" value="HD-domain/PDEase-like"/>
    <property type="match status" value="1"/>
</dbReference>
<dbReference type="InterPro" id="IPR011006">
    <property type="entry name" value="CheY-like_superfamily"/>
</dbReference>
<gene>
    <name evidence="4" type="ORF">AUP42_17635</name>
</gene>
<reference evidence="4 5" key="1">
    <citation type="submission" date="2015-12" db="EMBL/GenBank/DDBJ databases">
        <title>Genome sequence of Thalassospira lucentensis MCCC 1A02072.</title>
        <authorList>
            <person name="Lu L."/>
            <person name="Lai Q."/>
            <person name="Shao Z."/>
            <person name="Qian P."/>
        </authorList>
    </citation>
    <scope>NUCLEOTIDE SEQUENCE [LARGE SCALE GENOMIC DNA]</scope>
    <source>
        <strain evidence="4 5">MCCC 1A02072</strain>
    </source>
</reference>
<dbReference type="InterPro" id="IPR052340">
    <property type="entry name" value="RNase_Y/CdgJ"/>
</dbReference>
<dbReference type="EMBL" id="LPVY01000008">
    <property type="protein sequence ID" value="KZB65848.1"/>
    <property type="molecule type" value="Genomic_DNA"/>
</dbReference>
<sequence>MNQILFVDDDENILHGLRRRLRSMRPDWQMVFATSAAEALELSKSMQIDVIVSDMRMPGMDGATLLGTLQKTHPHATRIILSGFAEEEAVLRTVGPAHQYLAKPCEDSLLIETIENALDLRGLLSRPELRSLVASIDTLSSPPDTYLRLVKALEDPKISQEQITQIVSSDIALTAEVLKLTNSAYFAIAQKISSVSHAVRMIGTETLKALALFVGIFRGFDGPKSEADNLLRLCHRSQQIGVTAALIAEYEKLPRPICQAVPSTGMLSHVGSLILYANRNKEMTKVIARVEKDHIPIEQAEIEQFGAGHPEIGAYLLGLWGFPAPVVQAVAYHHRPMDTPHREMNVLTAIYVAQDLTRQVAANETGKKVESHIDMDYLAGIGKADQLDEWHKIARVVADKYKTLTQ</sequence>
<dbReference type="AlphaFoldDB" id="A0A154L756"/>
<dbReference type="Gene3D" id="3.40.50.2300">
    <property type="match status" value="1"/>
</dbReference>
<feature type="domain" description="HDOD" evidence="3">
    <location>
        <begin position="139"/>
        <end position="336"/>
    </location>
</feature>
<dbReference type="CDD" id="cd17569">
    <property type="entry name" value="REC_HupR-like"/>
    <property type="match status" value="1"/>
</dbReference>
<dbReference type="OrthoDB" id="9803649at2"/>
<feature type="domain" description="Response regulatory" evidence="2">
    <location>
        <begin position="3"/>
        <end position="118"/>
    </location>
</feature>
<evidence type="ECO:0000313" key="4">
    <source>
        <dbReference type="EMBL" id="KZB65848.1"/>
    </source>
</evidence>
<protein>
    <submittedName>
        <fullName evidence="4">Response regulator</fullName>
    </submittedName>
</protein>
<accession>A0A154L756</accession>
<name>A0A154L756_9PROT</name>
<dbReference type="Pfam" id="PF08668">
    <property type="entry name" value="HDOD"/>
    <property type="match status" value="1"/>
</dbReference>
<organism evidence="4 5">
    <name type="scientific">Thalassospira lucentensis</name>
    <dbReference type="NCBI Taxonomy" id="168935"/>
    <lineage>
        <taxon>Bacteria</taxon>
        <taxon>Pseudomonadati</taxon>
        <taxon>Pseudomonadota</taxon>
        <taxon>Alphaproteobacteria</taxon>
        <taxon>Rhodospirillales</taxon>
        <taxon>Thalassospiraceae</taxon>
        <taxon>Thalassospira</taxon>
    </lineage>
</organism>
<dbReference type="InterPro" id="IPR013976">
    <property type="entry name" value="HDOD"/>
</dbReference>
<keyword evidence="1" id="KW-0597">Phosphoprotein</keyword>
<dbReference type="SMART" id="SM00448">
    <property type="entry name" value="REC"/>
    <property type="match status" value="1"/>
</dbReference>
<dbReference type="InterPro" id="IPR001789">
    <property type="entry name" value="Sig_transdc_resp-reg_receiver"/>
</dbReference>
<dbReference type="RefSeq" id="WP_062951398.1">
    <property type="nucleotide sequence ID" value="NZ_LPVY01000008.1"/>
</dbReference>
<dbReference type="Gene3D" id="1.10.3210.10">
    <property type="entry name" value="Hypothetical protein af1432"/>
    <property type="match status" value="1"/>
</dbReference>
<dbReference type="PANTHER" id="PTHR33525:SF3">
    <property type="entry name" value="RIBONUCLEASE Y"/>
    <property type="match status" value="1"/>
</dbReference>
<dbReference type="PROSITE" id="PS50110">
    <property type="entry name" value="RESPONSE_REGULATORY"/>
    <property type="match status" value="1"/>
</dbReference>
<comment type="caution">
    <text evidence="4">The sequence shown here is derived from an EMBL/GenBank/DDBJ whole genome shotgun (WGS) entry which is preliminary data.</text>
</comment>
<feature type="modified residue" description="4-aspartylphosphate" evidence="1">
    <location>
        <position position="54"/>
    </location>
</feature>
<dbReference type="InterPro" id="IPR014626">
    <property type="entry name" value="Sig_transdc_resp-reg_put"/>
</dbReference>
<dbReference type="SUPFAM" id="SSF52172">
    <property type="entry name" value="CheY-like"/>
    <property type="match status" value="1"/>
</dbReference>
<dbReference type="Proteomes" id="UP000076335">
    <property type="component" value="Unassembled WGS sequence"/>
</dbReference>
<evidence type="ECO:0000256" key="1">
    <source>
        <dbReference type="PROSITE-ProRule" id="PRU00169"/>
    </source>
</evidence>